<evidence type="ECO:0000256" key="5">
    <source>
        <dbReference type="SAM" id="MobiDB-lite"/>
    </source>
</evidence>
<evidence type="ECO:0000259" key="6">
    <source>
        <dbReference type="Pfam" id="PF24517"/>
    </source>
</evidence>
<name>A0A7S2Y2W5_9STRA</name>
<evidence type="ECO:0000256" key="1">
    <source>
        <dbReference type="ARBA" id="ARBA00004613"/>
    </source>
</evidence>
<gene>
    <name evidence="7" type="ORF">APAL1065_LOCUS1586</name>
</gene>
<evidence type="ECO:0000256" key="2">
    <source>
        <dbReference type="ARBA" id="ARBA00022525"/>
    </source>
</evidence>
<reference evidence="7" key="1">
    <citation type="submission" date="2021-01" db="EMBL/GenBank/DDBJ databases">
        <authorList>
            <person name="Corre E."/>
            <person name="Pelletier E."/>
            <person name="Niang G."/>
            <person name="Scheremetjew M."/>
            <person name="Finn R."/>
            <person name="Kale V."/>
            <person name="Holt S."/>
            <person name="Cochrane G."/>
            <person name="Meng A."/>
            <person name="Brown T."/>
            <person name="Cohen L."/>
        </authorList>
    </citation>
    <scope>NUCLEOTIDE SEQUENCE</scope>
    <source>
        <strain evidence="7">CCMP125</strain>
    </source>
</reference>
<feature type="coiled-coil region" evidence="4">
    <location>
        <begin position="18"/>
        <end position="45"/>
    </location>
</feature>
<keyword evidence="3" id="KW-0732">Signal</keyword>
<dbReference type="Pfam" id="PF24517">
    <property type="entry name" value="CBM96"/>
    <property type="match status" value="1"/>
</dbReference>
<dbReference type="NCBIfam" id="NF033679">
    <property type="entry name" value="DNRLRE_dom"/>
    <property type="match status" value="1"/>
</dbReference>
<feature type="domain" description="Carbohydrate-binding module family 96" evidence="6">
    <location>
        <begin position="79"/>
        <end position="239"/>
    </location>
</feature>
<dbReference type="EMBL" id="HBHT01002383">
    <property type="protein sequence ID" value="CAD9942777.1"/>
    <property type="molecule type" value="Transcribed_RNA"/>
</dbReference>
<proteinExistence type="predicted"/>
<evidence type="ECO:0000313" key="7">
    <source>
        <dbReference type="EMBL" id="CAD9942777.1"/>
    </source>
</evidence>
<keyword evidence="2" id="KW-0964">Secreted</keyword>
<accession>A0A7S2Y2W5</accession>
<protein>
    <recommendedName>
        <fullName evidence="6">Carbohydrate-binding module family 96 domain-containing protein</fullName>
    </recommendedName>
</protein>
<dbReference type="GO" id="GO:0005576">
    <property type="term" value="C:extracellular region"/>
    <property type="evidence" value="ECO:0007669"/>
    <property type="project" value="UniProtKB-SubCell"/>
</dbReference>
<evidence type="ECO:0000256" key="3">
    <source>
        <dbReference type="ARBA" id="ARBA00022729"/>
    </source>
</evidence>
<feature type="region of interest" description="Disordered" evidence="5">
    <location>
        <begin position="244"/>
        <end position="288"/>
    </location>
</feature>
<dbReference type="Gene3D" id="2.60.120.970">
    <property type="match status" value="1"/>
</dbReference>
<dbReference type="AlphaFoldDB" id="A0A7S2Y2W5"/>
<sequence>MKGARSIERWISSSLYSLISTNTDLERASNQKKKIQNNMTMATKVLSSQFSSQRLLATATLFVLSLSNLVSHIDAEIKTVDTYIAESSPTASYGTRTIARVDKRDETNGKVYGLLKFENLKQEIPDGEVLSSATLKLYTKDRTFATISAFTMKTPWSEASTWVLVNPTDGVTHDETTASFTLTPTKKRAWVSVDVTSDVQAWVEGSANNQGWILMNGGANSWSFATRNGIPNTQPVLELVTVPMPTASPTTTPTMSPTTSPSASPTTATPTASPTASPAPSTSTAPTEPAPHCCSWNYRDCGTDAWCNASSDNCEGGCNGYYLNTRANADDPFCTER</sequence>
<comment type="subcellular location">
    <subcellularLocation>
        <location evidence="1">Secreted</location>
    </subcellularLocation>
</comment>
<dbReference type="InterPro" id="IPR055372">
    <property type="entry name" value="CBM96"/>
</dbReference>
<evidence type="ECO:0000256" key="4">
    <source>
        <dbReference type="SAM" id="Coils"/>
    </source>
</evidence>
<keyword evidence="4" id="KW-0175">Coiled coil</keyword>
<organism evidence="7">
    <name type="scientific">Entomoneis paludosa</name>
    <dbReference type="NCBI Taxonomy" id="265537"/>
    <lineage>
        <taxon>Eukaryota</taxon>
        <taxon>Sar</taxon>
        <taxon>Stramenopiles</taxon>
        <taxon>Ochrophyta</taxon>
        <taxon>Bacillariophyta</taxon>
        <taxon>Bacillariophyceae</taxon>
        <taxon>Bacillariophycidae</taxon>
        <taxon>Entomoneidaceae</taxon>
        <taxon>Entomoneis</taxon>
    </lineage>
</organism>